<evidence type="ECO:0000313" key="2">
    <source>
        <dbReference type="Proteomes" id="UP001152759"/>
    </source>
</evidence>
<proteinExistence type="predicted"/>
<reference evidence="1" key="1">
    <citation type="submission" date="2021-12" db="EMBL/GenBank/DDBJ databases">
        <authorList>
            <person name="King R."/>
        </authorList>
    </citation>
    <scope>NUCLEOTIDE SEQUENCE</scope>
</reference>
<protein>
    <submittedName>
        <fullName evidence="1">Uncharacterized protein</fullName>
    </submittedName>
</protein>
<organism evidence="1 2">
    <name type="scientific">Bemisia tabaci</name>
    <name type="common">Sweetpotato whitefly</name>
    <name type="synonym">Aleurodes tabaci</name>
    <dbReference type="NCBI Taxonomy" id="7038"/>
    <lineage>
        <taxon>Eukaryota</taxon>
        <taxon>Metazoa</taxon>
        <taxon>Ecdysozoa</taxon>
        <taxon>Arthropoda</taxon>
        <taxon>Hexapoda</taxon>
        <taxon>Insecta</taxon>
        <taxon>Pterygota</taxon>
        <taxon>Neoptera</taxon>
        <taxon>Paraneoptera</taxon>
        <taxon>Hemiptera</taxon>
        <taxon>Sternorrhyncha</taxon>
        <taxon>Aleyrodoidea</taxon>
        <taxon>Aleyrodidae</taxon>
        <taxon>Aleyrodinae</taxon>
        <taxon>Bemisia</taxon>
    </lineage>
</organism>
<sequence>MQQDPCWTAPAFPADNHPASVTCRRAANAFNSRDEEDRSLCPYTVGPKCRFFAGTYAQQCSVKKLRARSQTWCTFFGSRHVPVALSHCAQPLFPGVPAAVPPAELAMYRRM</sequence>
<gene>
    <name evidence="1" type="ORF">BEMITA_LOCUS13340</name>
</gene>
<keyword evidence="2" id="KW-1185">Reference proteome</keyword>
<name>A0A9P0F731_BEMTA</name>
<dbReference type="Proteomes" id="UP001152759">
    <property type="component" value="Chromosome 9"/>
</dbReference>
<evidence type="ECO:0000313" key="1">
    <source>
        <dbReference type="EMBL" id="CAH0395112.1"/>
    </source>
</evidence>
<accession>A0A9P0F731</accession>
<dbReference type="EMBL" id="OU963870">
    <property type="protein sequence ID" value="CAH0395112.1"/>
    <property type="molecule type" value="Genomic_DNA"/>
</dbReference>
<dbReference type="AlphaFoldDB" id="A0A9P0F731"/>